<dbReference type="GO" id="GO:0005737">
    <property type="term" value="C:cytoplasm"/>
    <property type="evidence" value="ECO:0007669"/>
    <property type="project" value="TreeGrafter"/>
</dbReference>
<feature type="region of interest" description="Disordered" evidence="2">
    <location>
        <begin position="603"/>
        <end position="663"/>
    </location>
</feature>
<keyword evidence="4" id="KW-1185">Reference proteome</keyword>
<name>A0A8H6SJY3_9AGAR</name>
<organism evidence="3 4">
    <name type="scientific">Mycena indigotica</name>
    <dbReference type="NCBI Taxonomy" id="2126181"/>
    <lineage>
        <taxon>Eukaryota</taxon>
        <taxon>Fungi</taxon>
        <taxon>Dikarya</taxon>
        <taxon>Basidiomycota</taxon>
        <taxon>Agaricomycotina</taxon>
        <taxon>Agaricomycetes</taxon>
        <taxon>Agaricomycetidae</taxon>
        <taxon>Agaricales</taxon>
        <taxon>Marasmiineae</taxon>
        <taxon>Mycenaceae</taxon>
        <taxon>Mycena</taxon>
    </lineage>
</organism>
<reference evidence="3" key="1">
    <citation type="submission" date="2020-05" db="EMBL/GenBank/DDBJ databases">
        <title>Mycena genomes resolve the evolution of fungal bioluminescence.</title>
        <authorList>
            <person name="Tsai I.J."/>
        </authorList>
    </citation>
    <scope>NUCLEOTIDE SEQUENCE</scope>
    <source>
        <strain evidence="3">171206Taipei</strain>
    </source>
</reference>
<comment type="similarity">
    <text evidence="1">Belongs to the endosulfine family.</text>
</comment>
<dbReference type="GeneID" id="59347877"/>
<accession>A0A8H6SJY3</accession>
<dbReference type="AlphaFoldDB" id="A0A8H6SJY3"/>
<dbReference type="InterPro" id="IPR006760">
    <property type="entry name" value="Endosulphine"/>
</dbReference>
<evidence type="ECO:0000313" key="4">
    <source>
        <dbReference type="Proteomes" id="UP000636479"/>
    </source>
</evidence>
<dbReference type="PANTHER" id="PTHR10358:SF6">
    <property type="entry name" value="ENDOSULFINE, ISOFORM A"/>
    <property type="match status" value="1"/>
</dbReference>
<dbReference type="Pfam" id="PF04667">
    <property type="entry name" value="Endosulfine"/>
    <property type="match status" value="1"/>
</dbReference>
<dbReference type="Proteomes" id="UP000636479">
    <property type="component" value="Unassembled WGS sequence"/>
</dbReference>
<proteinExistence type="inferred from homology"/>
<evidence type="ECO:0000256" key="1">
    <source>
        <dbReference type="ARBA" id="ARBA00010520"/>
    </source>
</evidence>
<protein>
    <recommendedName>
        <fullName evidence="5">mRNA stability protein</fullName>
    </recommendedName>
</protein>
<feature type="compositionally biased region" description="Polar residues" evidence="2">
    <location>
        <begin position="624"/>
        <end position="636"/>
    </location>
</feature>
<evidence type="ECO:0008006" key="5">
    <source>
        <dbReference type="Google" id="ProtNLM"/>
    </source>
</evidence>
<evidence type="ECO:0000313" key="3">
    <source>
        <dbReference type="EMBL" id="KAF7299215.1"/>
    </source>
</evidence>
<comment type="caution">
    <text evidence="3">The sequence shown here is derived from an EMBL/GenBank/DDBJ whole genome shotgun (WGS) entry which is preliminary data.</text>
</comment>
<feature type="region of interest" description="Disordered" evidence="2">
    <location>
        <begin position="256"/>
        <end position="279"/>
    </location>
</feature>
<dbReference type="GO" id="GO:0004864">
    <property type="term" value="F:protein phosphatase inhibitor activity"/>
    <property type="evidence" value="ECO:0007669"/>
    <property type="project" value="TreeGrafter"/>
</dbReference>
<dbReference type="EMBL" id="JACAZF010000007">
    <property type="protein sequence ID" value="KAF7299215.1"/>
    <property type="molecule type" value="Genomic_DNA"/>
</dbReference>
<dbReference type="RefSeq" id="XP_037218603.1">
    <property type="nucleotide sequence ID" value="XM_037365361.1"/>
</dbReference>
<feature type="region of interest" description="Disordered" evidence="2">
    <location>
        <begin position="339"/>
        <end position="364"/>
    </location>
</feature>
<dbReference type="PANTHER" id="PTHR10358">
    <property type="entry name" value="ENDOSULFINE"/>
    <property type="match status" value="1"/>
</dbReference>
<sequence length="663" mass="73356">MVIRASDAHCRLALTAAHYFSNKLLDDNTDVYSSSRVLISLSGILNNSPVSPPDLLGSQLAQHFVDYLQANATQLGIALLSGLYLDTDGHVKLIVTPAVYSPAGPHLQRAHVYLTAINLKYVWTTTNQFSDARIHPFASSLALPFRLLLDNVIERFCVWQLVKRYPLIFGHWKQQLDVERSFFKKIFRSVSRIATRSNNSQFRNKCARRFKSIQDQHDANFAAASLEDEPVLDDEESLSLSLELCYRTHLRRPRFKGANHSTTANPNLADDSEFSQDLLTPQSSQQFDEEYLWSDATAVPITANPDLLLGCDSDIKPVPIEYQDLSDFWDDSDNEIEDMLDQASPSDDDIRPSTNDESLLDPVGIDRDVSEDDQFALEWEEEEDVDRSADELALSPSALPADYGFEPDLVCQAAFSGLSSKYCDHDLELAFDSDDPDGLCHGKADSPEARNELEHHDVIMSVDGETIGAGEFCGVAGLLEEDEWMAADSHTNASEIEMLKSVTAERSHFVKSSCPPPPPFPLITSFFSRLPLRPNTIMLPAQRNKVDMSKLNEQEQLLFAKYGKLPTHKNVLMKMQKDRKYFDSGDYALSKAGVAPQNAVGTAIPNPENIPHASSPPINGHAGLSTSPTNPTSPVNKESGLAHDDESSTIATVTEAAPITAES</sequence>
<evidence type="ECO:0000256" key="2">
    <source>
        <dbReference type="SAM" id="MobiDB-lite"/>
    </source>
</evidence>
<dbReference type="OrthoDB" id="3141012at2759"/>
<gene>
    <name evidence="3" type="ORF">MIND_00870200</name>
</gene>